<sequence length="589" mass="66732">MEDATFNQDRNNEHTTTQGSTDNDPTLREGSEHAAGLTDGEGSAAALVQEATIGKCRWRSYWRKYWEGVAGAPTRTVDTVLTRCRDKLNPWRTAFLAGTRDRQYKVNDVKFDHSSLRRKLRAAVQLQATMTGDIYDHERLTRQVLGGRRLSPSWSAIFPGSKDSSRCGVSPFRSPIPEGRDRSSYSHDPAGSWTEVPQSEAREKQILDLKCKARLVARGDQEKEDDMRDTYTATLAARSFRTLMSIYARFGLEIKGFDAVNAFVNAKIDEEMTLDSRPFLMNPAASSLWIILFFYVDDIVLAYKKEREAEANEIMARLRKKYNITGGEDLDWFLGMRIVRDREKKLIGSPGHLYRKIANRLNNVPAVSTRPDVAFAVSRLARFLTNPGPKHHKAADKVLSYLRRFRTYALKLGGGDDYTVSTDASFGDNTLDRKSSQAYVMTLFGGTIGWQAKAGYSNNINYGSRIVSSRSGDIRFQTPTLHVYCDNKQTLGLLEKDAPRLRTKLRHVDIHNHWVRQEVQKGDVQVHYMPTKDMIANGLTKALSKQEHQIFLNQIGVENIDSRLAPQQKDIENPDIEELLSLNDMPDNI</sequence>
<reference evidence="2" key="2">
    <citation type="journal article" date="2014" name="PLoS Genet.">
        <title>Signature gene expression reveals novel clues to the molecular mechanisms of dimorphic transition in Penicillium marneffei.</title>
        <authorList>
            <person name="Yang E."/>
            <person name="Wang G."/>
            <person name="Cai J."/>
            <person name="Woo P.C."/>
            <person name="Lau S.K."/>
            <person name="Yuen K.-Y."/>
            <person name="Chow W.-N."/>
            <person name="Lin X."/>
        </authorList>
    </citation>
    <scope>NUCLEOTIDE SEQUENCE</scope>
    <source>
        <strain evidence="2">PM1</strain>
    </source>
</reference>
<dbReference type="AlphaFoldDB" id="A0A093UTX0"/>
<dbReference type="EMBL" id="JPOX01000075">
    <property type="protein sequence ID" value="KFX41032.1"/>
    <property type="molecule type" value="Genomic_DNA"/>
</dbReference>
<name>A0A093UTX0_TALMA</name>
<feature type="region of interest" description="Disordered" evidence="1">
    <location>
        <begin position="1"/>
        <end position="42"/>
    </location>
</feature>
<reference evidence="3" key="1">
    <citation type="journal article" date="2014" name="PLoS Genet.">
        <title>Signature Gene Expression Reveals Novel Clues to the Molecular Mechanisms of Dimorphic Transition in Penicillium marneffei.</title>
        <authorList>
            <person name="Yang E."/>
            <person name="Wang G."/>
            <person name="Cai J."/>
            <person name="Woo P.C."/>
            <person name="Lau S.K."/>
            <person name="Yuen K.-Y."/>
            <person name="Chow W.-N."/>
            <person name="Lin X."/>
        </authorList>
    </citation>
    <scope>NUCLEOTIDE SEQUENCE [LARGE SCALE GENOMIC DNA]</scope>
    <source>
        <strain evidence="3">PM1</strain>
    </source>
</reference>
<evidence type="ECO:0000256" key="1">
    <source>
        <dbReference type="SAM" id="MobiDB-lite"/>
    </source>
</evidence>
<dbReference type="CDD" id="cd09272">
    <property type="entry name" value="RNase_HI_RT_Ty1"/>
    <property type="match status" value="1"/>
</dbReference>
<feature type="region of interest" description="Disordered" evidence="1">
    <location>
        <begin position="173"/>
        <end position="197"/>
    </location>
</feature>
<proteinExistence type="predicted"/>
<gene>
    <name evidence="3" type="ORF">GQ26_0700200</name>
    <name evidence="2" type="ORF">GQ26_0750130</name>
</gene>
<organism evidence="3">
    <name type="scientific">Talaromyces marneffei PM1</name>
    <dbReference type="NCBI Taxonomy" id="1077442"/>
    <lineage>
        <taxon>Eukaryota</taxon>
        <taxon>Fungi</taxon>
        <taxon>Dikarya</taxon>
        <taxon>Ascomycota</taxon>
        <taxon>Pezizomycotina</taxon>
        <taxon>Eurotiomycetes</taxon>
        <taxon>Eurotiomycetidae</taxon>
        <taxon>Eurotiales</taxon>
        <taxon>Trichocomaceae</taxon>
        <taxon>Talaromyces</taxon>
        <taxon>Talaromyces sect. Talaromyces</taxon>
    </lineage>
</organism>
<accession>A0A093UTX0</accession>
<evidence type="ECO:0000313" key="3">
    <source>
        <dbReference type="EMBL" id="KFX41139.1"/>
    </source>
</evidence>
<dbReference type="PANTHER" id="PTHR11439:SF440">
    <property type="entry name" value="INTEGRASE CATALYTIC DOMAIN-CONTAINING PROTEIN"/>
    <property type="match status" value="1"/>
</dbReference>
<feature type="compositionally biased region" description="Polar residues" evidence="1">
    <location>
        <begin position="1"/>
        <end position="24"/>
    </location>
</feature>
<dbReference type="HOGENOM" id="CLU_001650_0_0_1"/>
<evidence type="ECO:0000313" key="2">
    <source>
        <dbReference type="EMBL" id="KFX41032.1"/>
    </source>
</evidence>
<dbReference type="PANTHER" id="PTHR11439">
    <property type="entry name" value="GAG-POL-RELATED RETROTRANSPOSON"/>
    <property type="match status" value="1"/>
</dbReference>
<protein>
    <submittedName>
        <fullName evidence="3">Retrovirus-related Pol polyprotein from transposon TNT 1-94</fullName>
    </submittedName>
</protein>
<comment type="caution">
    <text evidence="3">The sequence shown here is derived from an EMBL/GenBank/DDBJ whole genome shotgun (WGS) entry which is preliminary data.</text>
</comment>
<dbReference type="EMBL" id="JPOX01000070">
    <property type="protein sequence ID" value="KFX41139.1"/>
    <property type="molecule type" value="Genomic_DNA"/>
</dbReference>